<reference evidence="8 9" key="1">
    <citation type="journal article" date="2022" name="bioRxiv">
        <title>Genomics of Preaxostyla Flagellates Illuminates Evolutionary Transitions and the Path Towards Mitochondrial Loss.</title>
        <authorList>
            <person name="Novak L.V.F."/>
            <person name="Treitli S.C."/>
            <person name="Pyrih J."/>
            <person name="Halakuc P."/>
            <person name="Pipaliya S.V."/>
            <person name="Vacek V."/>
            <person name="Brzon O."/>
            <person name="Soukal P."/>
            <person name="Eme L."/>
            <person name="Dacks J.B."/>
            <person name="Karnkowska A."/>
            <person name="Elias M."/>
            <person name="Hampl V."/>
        </authorList>
    </citation>
    <scope>NUCLEOTIDE SEQUENCE [LARGE SCALE GENOMIC DNA]</scope>
    <source>
        <strain evidence="8">NAU3</strain>
        <tissue evidence="8">Gut</tissue>
    </source>
</reference>
<feature type="signal peptide" evidence="5">
    <location>
        <begin position="1"/>
        <end position="25"/>
    </location>
</feature>
<evidence type="ECO:0000313" key="8">
    <source>
        <dbReference type="EMBL" id="KAK2962854.1"/>
    </source>
</evidence>
<evidence type="ECO:0000313" key="9">
    <source>
        <dbReference type="Proteomes" id="UP001281761"/>
    </source>
</evidence>
<accession>A0ABQ9YGZ8</accession>
<comment type="caution">
    <text evidence="8">The sequence shown here is derived from an EMBL/GenBank/DDBJ whole genome shotgun (WGS) entry which is preliminary data.</text>
</comment>
<dbReference type="SUPFAM" id="SSF54001">
    <property type="entry name" value="Cysteine proteinases"/>
    <property type="match status" value="1"/>
</dbReference>
<sequence length="238" mass="25630">MAKKGSRSSFHMIVLLFASITASEFVPFQNSSNGCVDTVVSYSFKQNGKGYSQAQCTGRAGECCRLGPNCYDCSGLVYMAYKQAGITAPITTYGYPGNFKAVGLANAQPGDVLWNTGHVGIVGYNNQVIHAANPTRGIYIMTLANFKTYCAPTQAFRACNDSPSPSTKLWRVQSGAFSVKSNAENLMARIKASGLEAFIVLHNNLYKVQCGAFSSQANAQARLNTLKSKGFEGALVYY</sequence>
<gene>
    <name evidence="8" type="ORF">BLNAU_2289</name>
</gene>
<evidence type="ECO:0000256" key="1">
    <source>
        <dbReference type="ARBA" id="ARBA00007074"/>
    </source>
</evidence>
<feature type="domain" description="SPOR" evidence="6">
    <location>
        <begin position="164"/>
        <end position="238"/>
    </location>
</feature>
<evidence type="ECO:0000256" key="3">
    <source>
        <dbReference type="ARBA" id="ARBA00022801"/>
    </source>
</evidence>
<dbReference type="Gene3D" id="3.90.1720.10">
    <property type="entry name" value="endopeptidase domain like (from Nostoc punctiforme)"/>
    <property type="match status" value="1"/>
</dbReference>
<dbReference type="PROSITE" id="PS51724">
    <property type="entry name" value="SPOR"/>
    <property type="match status" value="1"/>
</dbReference>
<dbReference type="InterPro" id="IPR000064">
    <property type="entry name" value="NLP_P60_dom"/>
</dbReference>
<protein>
    <recommendedName>
        <fullName evidence="10">SPOR domain-containing protein</fullName>
    </recommendedName>
</protein>
<evidence type="ECO:0000259" key="6">
    <source>
        <dbReference type="PROSITE" id="PS51724"/>
    </source>
</evidence>
<name>A0ABQ9YGZ8_9EUKA</name>
<organism evidence="8 9">
    <name type="scientific">Blattamonas nauphoetae</name>
    <dbReference type="NCBI Taxonomy" id="2049346"/>
    <lineage>
        <taxon>Eukaryota</taxon>
        <taxon>Metamonada</taxon>
        <taxon>Preaxostyla</taxon>
        <taxon>Oxymonadida</taxon>
        <taxon>Blattamonas</taxon>
    </lineage>
</organism>
<comment type="similarity">
    <text evidence="1">Belongs to the peptidase C40 family.</text>
</comment>
<evidence type="ECO:0000256" key="5">
    <source>
        <dbReference type="SAM" id="SignalP"/>
    </source>
</evidence>
<dbReference type="InterPro" id="IPR051794">
    <property type="entry name" value="PG_Endopeptidase_C40"/>
</dbReference>
<dbReference type="Pfam" id="PF00877">
    <property type="entry name" value="NLPC_P60"/>
    <property type="match status" value="1"/>
</dbReference>
<keyword evidence="3" id="KW-0378">Hydrolase</keyword>
<feature type="chain" id="PRO_5046538679" description="SPOR domain-containing protein" evidence="5">
    <location>
        <begin position="26"/>
        <end position="238"/>
    </location>
</feature>
<dbReference type="PANTHER" id="PTHR47359">
    <property type="entry name" value="PEPTIDOGLYCAN DL-ENDOPEPTIDASE CWLO"/>
    <property type="match status" value="1"/>
</dbReference>
<proteinExistence type="inferred from homology"/>
<evidence type="ECO:0000256" key="4">
    <source>
        <dbReference type="ARBA" id="ARBA00022807"/>
    </source>
</evidence>
<dbReference type="InterPro" id="IPR036680">
    <property type="entry name" value="SPOR-like_sf"/>
</dbReference>
<dbReference type="Gene3D" id="3.30.70.1070">
    <property type="entry name" value="Sporulation related repeat"/>
    <property type="match status" value="1"/>
</dbReference>
<feature type="domain" description="NlpC/P60" evidence="7">
    <location>
        <begin position="33"/>
        <end position="160"/>
    </location>
</feature>
<dbReference type="EMBL" id="JARBJD010000009">
    <property type="protein sequence ID" value="KAK2962854.1"/>
    <property type="molecule type" value="Genomic_DNA"/>
</dbReference>
<dbReference type="InterPro" id="IPR007730">
    <property type="entry name" value="SPOR-like_dom"/>
</dbReference>
<keyword evidence="9" id="KW-1185">Reference proteome</keyword>
<keyword evidence="4" id="KW-0788">Thiol protease</keyword>
<evidence type="ECO:0008006" key="10">
    <source>
        <dbReference type="Google" id="ProtNLM"/>
    </source>
</evidence>
<evidence type="ECO:0000256" key="2">
    <source>
        <dbReference type="ARBA" id="ARBA00022670"/>
    </source>
</evidence>
<dbReference type="Proteomes" id="UP001281761">
    <property type="component" value="Unassembled WGS sequence"/>
</dbReference>
<keyword evidence="2" id="KW-0645">Protease</keyword>
<dbReference type="InterPro" id="IPR038765">
    <property type="entry name" value="Papain-like_cys_pep_sf"/>
</dbReference>
<dbReference type="PANTHER" id="PTHR47359:SF3">
    <property type="entry name" value="NLP_P60 DOMAIN-CONTAINING PROTEIN-RELATED"/>
    <property type="match status" value="1"/>
</dbReference>
<evidence type="ECO:0000259" key="7">
    <source>
        <dbReference type="PROSITE" id="PS51935"/>
    </source>
</evidence>
<keyword evidence="5" id="KW-0732">Signal</keyword>
<dbReference type="Pfam" id="PF05036">
    <property type="entry name" value="SPOR"/>
    <property type="match status" value="1"/>
</dbReference>
<dbReference type="SUPFAM" id="SSF110997">
    <property type="entry name" value="Sporulation related repeat"/>
    <property type="match status" value="1"/>
</dbReference>
<dbReference type="PROSITE" id="PS51935">
    <property type="entry name" value="NLPC_P60"/>
    <property type="match status" value="1"/>
</dbReference>